<comment type="similarity">
    <text evidence="1 13">Belongs to the RuvC family.</text>
</comment>
<evidence type="ECO:0000256" key="12">
    <source>
        <dbReference type="ARBA" id="ARBA00029354"/>
    </source>
</evidence>
<evidence type="ECO:0000256" key="1">
    <source>
        <dbReference type="ARBA" id="ARBA00009518"/>
    </source>
</evidence>
<dbReference type="Pfam" id="PF02075">
    <property type="entry name" value="RuvC"/>
    <property type="match status" value="1"/>
</dbReference>
<comment type="function">
    <text evidence="13">The RuvA-RuvB-RuvC complex processes Holliday junction (HJ) DNA during genetic recombination and DNA repair. Endonuclease that resolves HJ intermediates. Cleaves cruciform DNA by making single-stranded nicks across the HJ at symmetrical positions within the homologous arms, yielding a 5'-phosphate and a 3'-hydroxyl group; requires a central core of homology in the junction. The consensus cleavage sequence is 5'-(A/T)TT(C/G)-3'. Cleavage occurs on the 3'-side of the TT dinucleotide at the point of strand exchange. HJ branch migration catalyzed by RuvA-RuvB allows RuvC to scan DNA until it finds its consensus sequence, where it cleaves and resolves the cruciform DNA.</text>
</comment>
<keyword evidence="17" id="KW-1185">Reference proteome</keyword>
<evidence type="ECO:0000256" key="5">
    <source>
        <dbReference type="ARBA" id="ARBA00022759"/>
    </source>
</evidence>
<evidence type="ECO:0000256" key="6">
    <source>
        <dbReference type="ARBA" id="ARBA00022763"/>
    </source>
</evidence>
<keyword evidence="6 13" id="KW-0227">DNA damage</keyword>
<evidence type="ECO:0000256" key="11">
    <source>
        <dbReference type="ARBA" id="ARBA00023204"/>
    </source>
</evidence>
<comment type="subcellular location">
    <subcellularLocation>
        <location evidence="13">Cytoplasm</location>
    </subcellularLocation>
</comment>
<dbReference type="InterPro" id="IPR002176">
    <property type="entry name" value="X-over_junc_endoDNase_RuvC"/>
</dbReference>
<feature type="active site" evidence="13">
    <location>
        <position position="7"/>
    </location>
</feature>
<evidence type="ECO:0000256" key="15">
    <source>
        <dbReference type="SAM" id="MobiDB-lite"/>
    </source>
</evidence>
<comment type="subunit">
    <text evidence="13">Homodimer which binds Holliday junction (HJ) DNA. The HJ becomes 2-fold symmetrical on binding to RuvC with unstacked arms; it has a different conformation from HJ DNA in complex with RuvA. In the full resolvosome a probable DNA-RuvA(4)-RuvB(12)-RuvC(2) complex forms which resolves the HJ.</text>
</comment>
<dbReference type="GO" id="GO:0000287">
    <property type="term" value="F:magnesium ion binding"/>
    <property type="evidence" value="ECO:0007669"/>
    <property type="project" value="UniProtKB-UniRule"/>
</dbReference>
<feature type="binding site" evidence="13">
    <location>
        <position position="139"/>
    </location>
    <ligand>
        <name>Mg(2+)</name>
        <dbReference type="ChEBI" id="CHEBI:18420"/>
        <label>1</label>
    </ligand>
</feature>
<organism evidence="16 17">
    <name type="scientific">Rhodovibrio salinarum</name>
    <dbReference type="NCBI Taxonomy" id="1087"/>
    <lineage>
        <taxon>Bacteria</taxon>
        <taxon>Pseudomonadati</taxon>
        <taxon>Pseudomonadota</taxon>
        <taxon>Alphaproteobacteria</taxon>
        <taxon>Rhodospirillales</taxon>
        <taxon>Rhodovibrionaceae</taxon>
        <taxon>Rhodovibrio</taxon>
    </lineage>
</organism>
<dbReference type="Gene3D" id="3.30.420.10">
    <property type="entry name" value="Ribonuclease H-like superfamily/Ribonuclease H"/>
    <property type="match status" value="1"/>
</dbReference>
<proteinExistence type="inferred from homology"/>
<comment type="catalytic activity">
    <reaction evidence="12 13">
        <text>Endonucleolytic cleavage at a junction such as a reciprocal single-stranded crossover between two homologous DNA duplexes (Holliday junction).</text>
        <dbReference type="EC" id="3.1.21.10"/>
    </reaction>
</comment>
<feature type="active site" evidence="13">
    <location>
        <position position="139"/>
    </location>
</feature>
<dbReference type="PANTHER" id="PTHR30194:SF3">
    <property type="entry name" value="CROSSOVER JUNCTION ENDODEOXYRIBONUCLEASE RUVC"/>
    <property type="match status" value="1"/>
</dbReference>
<keyword evidence="5 13" id="KW-0255">Endonuclease</keyword>
<dbReference type="SUPFAM" id="SSF53098">
    <property type="entry name" value="Ribonuclease H-like"/>
    <property type="match status" value="1"/>
</dbReference>
<dbReference type="GO" id="GO:0006310">
    <property type="term" value="P:DNA recombination"/>
    <property type="evidence" value="ECO:0007669"/>
    <property type="project" value="UniProtKB-UniRule"/>
</dbReference>
<name>A0A934V015_9PROT</name>
<keyword evidence="7 13" id="KW-0378">Hydrolase</keyword>
<evidence type="ECO:0000313" key="17">
    <source>
        <dbReference type="Proteomes" id="UP000778970"/>
    </source>
</evidence>
<dbReference type="PANTHER" id="PTHR30194">
    <property type="entry name" value="CROSSOVER JUNCTION ENDODEOXYRIBONUCLEASE RUVC"/>
    <property type="match status" value="1"/>
</dbReference>
<keyword evidence="2 13" id="KW-0963">Cytoplasm</keyword>
<dbReference type="Proteomes" id="UP000778970">
    <property type="component" value="Unassembled WGS sequence"/>
</dbReference>
<feature type="binding site" evidence="13">
    <location>
        <position position="7"/>
    </location>
    <ligand>
        <name>Mg(2+)</name>
        <dbReference type="ChEBI" id="CHEBI:18420"/>
        <label>1</label>
    </ligand>
</feature>
<protein>
    <recommendedName>
        <fullName evidence="13 14">Crossover junction endodeoxyribonuclease RuvC</fullName>
        <ecNumber evidence="13 14">3.1.21.10</ecNumber>
    </recommendedName>
    <alternativeName>
        <fullName evidence="13">Holliday junction nuclease RuvC</fullName>
    </alternativeName>
    <alternativeName>
        <fullName evidence="13">Holliday junction resolvase RuvC</fullName>
    </alternativeName>
</protein>
<dbReference type="GO" id="GO:0008821">
    <property type="term" value="F:crossover junction DNA endonuclease activity"/>
    <property type="evidence" value="ECO:0007669"/>
    <property type="project" value="UniProtKB-UniRule"/>
</dbReference>
<evidence type="ECO:0000256" key="14">
    <source>
        <dbReference type="NCBIfam" id="TIGR00228"/>
    </source>
</evidence>
<feature type="region of interest" description="Disordered" evidence="15">
    <location>
        <begin position="171"/>
        <end position="210"/>
    </location>
</feature>
<feature type="binding site" evidence="13">
    <location>
        <position position="67"/>
    </location>
    <ligand>
        <name>Mg(2+)</name>
        <dbReference type="ChEBI" id="CHEBI:18420"/>
        <label>2</label>
    </ligand>
</feature>
<evidence type="ECO:0000256" key="4">
    <source>
        <dbReference type="ARBA" id="ARBA00022723"/>
    </source>
</evidence>
<dbReference type="EMBL" id="NRRE01000022">
    <property type="protein sequence ID" value="MBK1697318.1"/>
    <property type="molecule type" value="Genomic_DNA"/>
</dbReference>
<dbReference type="AlphaFoldDB" id="A0A934V015"/>
<dbReference type="PROSITE" id="PS01321">
    <property type="entry name" value="RUVC"/>
    <property type="match status" value="1"/>
</dbReference>
<keyword evidence="9 13" id="KW-0238">DNA-binding</keyword>
<sequence length="210" mass="21663">MRVIGLDPGLRRTGWGVIDADGARLSHVANGIVQSTAELTTAERLVELHEGINAVLAEYRPDQAAVEETLVNKNAQSTLKLGVARGVALLVPALGGLPVVEYLPMIVKKAVVGTGHAEKEQVTMMVGRLLPGVEIRNADSADALAVAICHAHHAGSTSRWGGAASGGSDTRALAISASGNGQVPGQAAADETPARQPAGGRAVPRKGRRR</sequence>
<keyword evidence="3 13" id="KW-0540">Nuclease</keyword>
<dbReference type="InterPro" id="IPR020563">
    <property type="entry name" value="X-over_junc_endoDNase_Mg_BS"/>
</dbReference>
<comment type="cofactor">
    <cofactor evidence="13">
        <name>Mg(2+)</name>
        <dbReference type="ChEBI" id="CHEBI:18420"/>
    </cofactor>
    <text evidence="13">Binds 2 Mg(2+) ion per subunit.</text>
</comment>
<dbReference type="InterPro" id="IPR012337">
    <property type="entry name" value="RNaseH-like_sf"/>
</dbReference>
<dbReference type="GO" id="GO:0006281">
    <property type="term" value="P:DNA repair"/>
    <property type="evidence" value="ECO:0007669"/>
    <property type="project" value="UniProtKB-UniRule"/>
</dbReference>
<evidence type="ECO:0000256" key="9">
    <source>
        <dbReference type="ARBA" id="ARBA00023125"/>
    </source>
</evidence>
<keyword evidence="11 13" id="KW-0234">DNA repair</keyword>
<dbReference type="HAMAP" id="MF_00034">
    <property type="entry name" value="RuvC"/>
    <property type="match status" value="1"/>
</dbReference>
<comment type="caution">
    <text evidence="16">The sequence shown here is derived from an EMBL/GenBank/DDBJ whole genome shotgun (WGS) entry which is preliminary data.</text>
</comment>
<accession>A0A934V015</accession>
<evidence type="ECO:0000313" key="16">
    <source>
        <dbReference type="EMBL" id="MBK1697318.1"/>
    </source>
</evidence>
<keyword evidence="4 13" id="KW-0479">Metal-binding</keyword>
<keyword evidence="8 13" id="KW-0460">Magnesium</keyword>
<dbReference type="PRINTS" id="PR00696">
    <property type="entry name" value="RSOLVASERUVC"/>
</dbReference>
<evidence type="ECO:0000256" key="13">
    <source>
        <dbReference type="HAMAP-Rule" id="MF_00034"/>
    </source>
</evidence>
<dbReference type="FunFam" id="3.30.420.10:FF:000002">
    <property type="entry name" value="Crossover junction endodeoxyribonuclease RuvC"/>
    <property type="match status" value="1"/>
</dbReference>
<evidence type="ECO:0000256" key="3">
    <source>
        <dbReference type="ARBA" id="ARBA00022722"/>
    </source>
</evidence>
<dbReference type="EC" id="3.1.21.10" evidence="13 14"/>
<feature type="active site" evidence="13">
    <location>
        <position position="67"/>
    </location>
</feature>
<dbReference type="GO" id="GO:0003677">
    <property type="term" value="F:DNA binding"/>
    <property type="evidence" value="ECO:0007669"/>
    <property type="project" value="UniProtKB-KW"/>
</dbReference>
<dbReference type="GO" id="GO:0009432">
    <property type="term" value="P:SOS response"/>
    <property type="evidence" value="ECO:0007669"/>
    <property type="project" value="UniProtKB-ARBA"/>
</dbReference>
<evidence type="ECO:0000256" key="2">
    <source>
        <dbReference type="ARBA" id="ARBA00022490"/>
    </source>
</evidence>
<dbReference type="GO" id="GO:0005737">
    <property type="term" value="C:cytoplasm"/>
    <property type="evidence" value="ECO:0007669"/>
    <property type="project" value="UniProtKB-SubCell"/>
</dbReference>
<evidence type="ECO:0000256" key="10">
    <source>
        <dbReference type="ARBA" id="ARBA00023172"/>
    </source>
</evidence>
<dbReference type="NCBIfam" id="TIGR00228">
    <property type="entry name" value="ruvC"/>
    <property type="match status" value="1"/>
</dbReference>
<dbReference type="InterPro" id="IPR036397">
    <property type="entry name" value="RNaseH_sf"/>
</dbReference>
<gene>
    <name evidence="13" type="primary">ruvC</name>
    <name evidence="16" type="ORF">CKO21_08665</name>
</gene>
<evidence type="ECO:0000256" key="7">
    <source>
        <dbReference type="ARBA" id="ARBA00022801"/>
    </source>
</evidence>
<reference evidence="16" key="1">
    <citation type="submission" date="2017-08" db="EMBL/GenBank/DDBJ databases">
        <authorList>
            <person name="Imhoff J.F."/>
            <person name="Rahn T."/>
            <person name="Kuenzel S."/>
            <person name="Neulinger S.C."/>
        </authorList>
    </citation>
    <scope>NUCLEOTIDE SEQUENCE</scope>
    <source>
        <strain evidence="16">DSM 9154</strain>
    </source>
</reference>
<reference evidence="16" key="2">
    <citation type="journal article" date="2020" name="Microorganisms">
        <title>Osmotic Adaptation and Compatible Solute Biosynthesis of Phototrophic Bacteria as Revealed from Genome Analyses.</title>
        <authorList>
            <person name="Imhoff J.F."/>
            <person name="Rahn T."/>
            <person name="Kunzel S."/>
            <person name="Keller A."/>
            <person name="Neulinger S.C."/>
        </authorList>
    </citation>
    <scope>NUCLEOTIDE SEQUENCE</scope>
    <source>
        <strain evidence="16">DSM 9154</strain>
    </source>
</reference>
<keyword evidence="10 13" id="KW-0233">DNA recombination</keyword>
<evidence type="ECO:0000256" key="8">
    <source>
        <dbReference type="ARBA" id="ARBA00022842"/>
    </source>
</evidence>
<dbReference type="GO" id="GO:0048476">
    <property type="term" value="C:Holliday junction resolvase complex"/>
    <property type="evidence" value="ECO:0007669"/>
    <property type="project" value="UniProtKB-UniRule"/>
</dbReference>
<dbReference type="CDD" id="cd16962">
    <property type="entry name" value="RuvC"/>
    <property type="match status" value="1"/>
</dbReference>